<dbReference type="Gene3D" id="1.20.1260.10">
    <property type="match status" value="1"/>
</dbReference>
<dbReference type="PANTHER" id="PTHR30458">
    <property type="entry name" value="PHENYLACETIC ACID DEGRADATION PROTEIN PAA"/>
    <property type="match status" value="1"/>
</dbReference>
<dbReference type="InterPro" id="IPR011882">
    <property type="entry name" value="PaaC"/>
</dbReference>
<proteinExistence type="predicted"/>
<dbReference type="SUPFAM" id="SSF47240">
    <property type="entry name" value="Ferritin-like"/>
    <property type="match status" value="1"/>
</dbReference>
<name>A0A7D3XLP5_9BACL</name>
<dbReference type="Pfam" id="PF05138">
    <property type="entry name" value="PaaA_PaaC"/>
    <property type="match status" value="1"/>
</dbReference>
<dbReference type="InterPro" id="IPR052703">
    <property type="entry name" value="Aromatic_CoA_ox/epox"/>
</dbReference>
<protein>
    <submittedName>
        <fullName evidence="1">Phenylacetate-CoA oxygenase subunit PaaC</fullName>
    </submittedName>
</protein>
<dbReference type="GO" id="GO:0005829">
    <property type="term" value="C:cytosol"/>
    <property type="evidence" value="ECO:0007669"/>
    <property type="project" value="TreeGrafter"/>
</dbReference>
<evidence type="ECO:0000313" key="2">
    <source>
        <dbReference type="Proteomes" id="UP000503088"/>
    </source>
</evidence>
<dbReference type="KEGG" id="kpul:GXN76_04840"/>
<dbReference type="EMBL" id="CP048104">
    <property type="protein sequence ID" value="QKG83869.1"/>
    <property type="molecule type" value="Genomic_DNA"/>
</dbReference>
<evidence type="ECO:0000313" key="1">
    <source>
        <dbReference type="EMBL" id="QKG83869.1"/>
    </source>
</evidence>
<accession>A0A7D3XLP5</accession>
<dbReference type="InterPro" id="IPR012347">
    <property type="entry name" value="Ferritin-like"/>
</dbReference>
<reference evidence="1 2" key="1">
    <citation type="submission" date="2020-01" db="EMBL/GenBank/DDBJ databases">
        <authorList>
            <person name="Gulvik C.A."/>
            <person name="Batra D.G."/>
        </authorList>
    </citation>
    <scope>NUCLEOTIDE SEQUENCE [LARGE SCALE GENOMIC DNA]</scope>
    <source>
        <strain evidence="1 2">W9323</strain>
    </source>
</reference>
<dbReference type="InterPro" id="IPR009078">
    <property type="entry name" value="Ferritin-like_SF"/>
</dbReference>
<dbReference type="AlphaFoldDB" id="A0A7D3XLP5"/>
<organism evidence="1 2">
    <name type="scientific">Kroppenstedtia pulmonis</name>
    <dbReference type="NCBI Taxonomy" id="1380685"/>
    <lineage>
        <taxon>Bacteria</taxon>
        <taxon>Bacillati</taxon>
        <taxon>Bacillota</taxon>
        <taxon>Bacilli</taxon>
        <taxon>Bacillales</taxon>
        <taxon>Thermoactinomycetaceae</taxon>
        <taxon>Kroppenstedtia</taxon>
    </lineage>
</organism>
<sequence length="257" mass="29327">MTMSNPVCQHAVIDLLYQMADDELSLGHRDSEWLGLAPDIEEDVAFSSIAQDEVGHAVFYYQLLHELGEGDPDQLAFQRSMDRRKNAVLLERPNGDWATTIARHFLYDAFDAVRLEALINSNWTPLAEGVAKIQREEHYHGLHMRLWFTRLGQAGGEARKRLQAGVDSLWKDVGGLFSLGPYEEDLVATGVISWNSSELKRKWEQMVRPAFEEAQLVWPGSPVMWGRDGRWGEHTRDLETLIQTMTEVHDLDPAAKW</sequence>
<dbReference type="PANTHER" id="PTHR30458:SF0">
    <property type="entry name" value="1,2-PHENYLACETYL-COA EPOXIDASE, SUBUNIT C"/>
    <property type="match status" value="1"/>
</dbReference>
<dbReference type="InterPro" id="IPR007814">
    <property type="entry name" value="PaaA_PaaC"/>
</dbReference>
<dbReference type="NCBIfam" id="TIGR02158">
    <property type="entry name" value="PA_CoA_Oxy3"/>
    <property type="match status" value="1"/>
</dbReference>
<dbReference type="GO" id="GO:0010124">
    <property type="term" value="P:phenylacetate catabolic process"/>
    <property type="evidence" value="ECO:0007669"/>
    <property type="project" value="InterPro"/>
</dbReference>
<dbReference type="PIRSF" id="PIRSF037834">
    <property type="entry name" value="PA_CoA_Oase3"/>
    <property type="match status" value="1"/>
</dbReference>
<keyword evidence="2" id="KW-1185">Reference proteome</keyword>
<dbReference type="Proteomes" id="UP000503088">
    <property type="component" value="Chromosome"/>
</dbReference>
<gene>
    <name evidence="1" type="primary">paaC</name>
    <name evidence="1" type="ORF">GXN76_04840</name>
</gene>
<dbReference type="RefSeq" id="WP_173221021.1">
    <property type="nucleotide sequence ID" value="NZ_CP048104.1"/>
</dbReference>